<dbReference type="Pfam" id="PF00072">
    <property type="entry name" value="Response_reg"/>
    <property type="match status" value="1"/>
</dbReference>
<evidence type="ECO:0000313" key="7">
    <source>
        <dbReference type="Proteomes" id="UP001442494"/>
    </source>
</evidence>
<dbReference type="SMART" id="SM00267">
    <property type="entry name" value="GGDEF"/>
    <property type="match status" value="1"/>
</dbReference>
<evidence type="ECO:0000259" key="4">
    <source>
        <dbReference type="PROSITE" id="PS50883"/>
    </source>
</evidence>
<proteinExistence type="predicted"/>
<dbReference type="RefSeq" id="WP_190426364.1">
    <property type="nucleotide sequence ID" value="NZ_JAMPKK010000076.1"/>
</dbReference>
<sequence length="610" mass="69027">MNSHQEFTNKGNILLVDDTPNNLRLLSELLSEQGYKVRSVTNGQTALKAALAKLPDIILLDINMPVMNGYEVCEKLKSDEITRVIPVIFLSALDETIDKVKAFSVGGVDYITKPFQIEEVLIRVENQLALRAAQVKILQLNAELEMRVKERTCQLEVANQELKQEIIERKRVQNQLLHMALHDPLTGLPNRALFMERLEQALSRSKQQPDYQFAVLFLDCDRFKIVNDSLGHLVGDELLTSLARRLESFLSMVDTLAHLGGDEFAILLEELKDINIASLVADRILKELSHPFQLSRHEVFISASIGIALGNIDYEKPEYLLRDADTAMYRAKALGKARYHVFDPAMHQGAIQLLQLETDLRKAINQQEFLVYYQPIVALSTSKIIGFEALVRWHHPQRGLVSPAEFIPVAEETGLITPIGAWVLREACQQLRIWQEQKLTQEPLTISVNLSVRQFSQPNLIEQIDEILEETKLNPFSLKLEITESAIMDNSESAKAIIHELKRRKIQLSIDDFGTGYSSLSYLHLFPINTLKIDKSFVNRLDKSQEDMGLIPAIMSMAHTMGMDVVAEGIETPEQLAKLKALNCDFGQGYIFSKPLESKLAVQLITEPLR</sequence>
<feature type="domain" description="Response regulatory" evidence="3">
    <location>
        <begin position="12"/>
        <end position="128"/>
    </location>
</feature>
<feature type="modified residue" description="4-aspartylphosphate" evidence="1">
    <location>
        <position position="61"/>
    </location>
</feature>
<keyword evidence="2" id="KW-0175">Coiled coil</keyword>
<dbReference type="SMART" id="SM00052">
    <property type="entry name" value="EAL"/>
    <property type="match status" value="1"/>
</dbReference>
<dbReference type="SUPFAM" id="SSF52172">
    <property type="entry name" value="CheY-like"/>
    <property type="match status" value="1"/>
</dbReference>
<keyword evidence="1" id="KW-0597">Phosphoprotein</keyword>
<dbReference type="InterPro" id="IPR001789">
    <property type="entry name" value="Sig_transdc_resp-reg_receiver"/>
</dbReference>
<dbReference type="PANTHER" id="PTHR44757:SF2">
    <property type="entry name" value="BIOFILM ARCHITECTURE MAINTENANCE PROTEIN MBAA"/>
    <property type="match status" value="1"/>
</dbReference>
<dbReference type="NCBIfam" id="TIGR00254">
    <property type="entry name" value="GGDEF"/>
    <property type="match status" value="1"/>
</dbReference>
<dbReference type="InterPro" id="IPR001633">
    <property type="entry name" value="EAL_dom"/>
</dbReference>
<dbReference type="SUPFAM" id="SSF55073">
    <property type="entry name" value="Nucleotide cyclase"/>
    <property type="match status" value="1"/>
</dbReference>
<dbReference type="PANTHER" id="PTHR44757">
    <property type="entry name" value="DIGUANYLATE CYCLASE DGCP"/>
    <property type="match status" value="1"/>
</dbReference>
<feature type="domain" description="GGDEF" evidence="5">
    <location>
        <begin position="211"/>
        <end position="344"/>
    </location>
</feature>
<keyword evidence="7" id="KW-1185">Reference proteome</keyword>
<dbReference type="PROSITE" id="PS50110">
    <property type="entry name" value="RESPONSE_REGULATORY"/>
    <property type="match status" value="1"/>
</dbReference>
<evidence type="ECO:0000259" key="3">
    <source>
        <dbReference type="PROSITE" id="PS50110"/>
    </source>
</evidence>
<dbReference type="CDD" id="cd01948">
    <property type="entry name" value="EAL"/>
    <property type="match status" value="1"/>
</dbReference>
<comment type="caution">
    <text evidence="6">The sequence shown here is derived from an EMBL/GenBank/DDBJ whole genome shotgun (WGS) entry which is preliminary data.</text>
</comment>
<dbReference type="EMBL" id="JAMPKK010000076">
    <property type="protein sequence ID" value="MEP0867563.1"/>
    <property type="molecule type" value="Genomic_DNA"/>
</dbReference>
<name>A0ABV0JW16_9CYAN</name>
<evidence type="ECO:0000313" key="6">
    <source>
        <dbReference type="EMBL" id="MEP0867563.1"/>
    </source>
</evidence>
<dbReference type="Pfam" id="PF00563">
    <property type="entry name" value="EAL"/>
    <property type="match status" value="1"/>
</dbReference>
<dbReference type="InterPro" id="IPR000160">
    <property type="entry name" value="GGDEF_dom"/>
</dbReference>
<feature type="coiled-coil region" evidence="2">
    <location>
        <begin position="141"/>
        <end position="175"/>
    </location>
</feature>
<dbReference type="InterPro" id="IPR043128">
    <property type="entry name" value="Rev_trsase/Diguanyl_cyclase"/>
</dbReference>
<dbReference type="InterPro" id="IPR035919">
    <property type="entry name" value="EAL_sf"/>
</dbReference>
<feature type="domain" description="EAL" evidence="4">
    <location>
        <begin position="353"/>
        <end position="609"/>
    </location>
</feature>
<dbReference type="Gene3D" id="3.40.50.2300">
    <property type="match status" value="1"/>
</dbReference>
<reference evidence="6 7" key="1">
    <citation type="submission" date="2022-04" db="EMBL/GenBank/DDBJ databases">
        <title>Positive selection, recombination, and allopatry shape intraspecific diversity of widespread and dominant cyanobacteria.</title>
        <authorList>
            <person name="Wei J."/>
            <person name="Shu W."/>
            <person name="Hu C."/>
        </authorList>
    </citation>
    <scope>NUCLEOTIDE SEQUENCE [LARGE SCALE GENOMIC DNA]</scope>
    <source>
        <strain evidence="6 7">GB2-A5</strain>
    </source>
</reference>
<dbReference type="Gene3D" id="3.20.20.450">
    <property type="entry name" value="EAL domain"/>
    <property type="match status" value="1"/>
</dbReference>
<evidence type="ECO:0000256" key="2">
    <source>
        <dbReference type="SAM" id="Coils"/>
    </source>
</evidence>
<dbReference type="SUPFAM" id="SSF141868">
    <property type="entry name" value="EAL domain-like"/>
    <property type="match status" value="1"/>
</dbReference>
<evidence type="ECO:0000256" key="1">
    <source>
        <dbReference type="PROSITE-ProRule" id="PRU00169"/>
    </source>
</evidence>
<dbReference type="Pfam" id="PF00990">
    <property type="entry name" value="GGDEF"/>
    <property type="match status" value="1"/>
</dbReference>
<dbReference type="InterPro" id="IPR052155">
    <property type="entry name" value="Biofilm_reg_signaling"/>
</dbReference>
<dbReference type="Proteomes" id="UP001442494">
    <property type="component" value="Unassembled WGS sequence"/>
</dbReference>
<dbReference type="InterPro" id="IPR029787">
    <property type="entry name" value="Nucleotide_cyclase"/>
</dbReference>
<dbReference type="SMART" id="SM00448">
    <property type="entry name" value="REC"/>
    <property type="match status" value="1"/>
</dbReference>
<evidence type="ECO:0000259" key="5">
    <source>
        <dbReference type="PROSITE" id="PS50887"/>
    </source>
</evidence>
<dbReference type="PROSITE" id="PS50887">
    <property type="entry name" value="GGDEF"/>
    <property type="match status" value="1"/>
</dbReference>
<gene>
    <name evidence="6" type="ORF">NDI37_24245</name>
</gene>
<dbReference type="PROSITE" id="PS50883">
    <property type="entry name" value="EAL"/>
    <property type="match status" value="1"/>
</dbReference>
<dbReference type="CDD" id="cd19920">
    <property type="entry name" value="REC_PA4781-like"/>
    <property type="match status" value="1"/>
</dbReference>
<accession>A0ABV0JW16</accession>
<organism evidence="6 7">
    <name type="scientific">Funiculus sociatus GB2-A5</name>
    <dbReference type="NCBI Taxonomy" id="2933946"/>
    <lineage>
        <taxon>Bacteria</taxon>
        <taxon>Bacillati</taxon>
        <taxon>Cyanobacteriota</taxon>
        <taxon>Cyanophyceae</taxon>
        <taxon>Coleofasciculales</taxon>
        <taxon>Coleofasciculaceae</taxon>
        <taxon>Funiculus</taxon>
    </lineage>
</organism>
<protein>
    <submittedName>
        <fullName evidence="6">EAL domain-containing protein</fullName>
    </submittedName>
</protein>
<dbReference type="Gene3D" id="3.30.70.270">
    <property type="match status" value="1"/>
</dbReference>
<dbReference type="InterPro" id="IPR011006">
    <property type="entry name" value="CheY-like_superfamily"/>
</dbReference>
<dbReference type="CDD" id="cd01949">
    <property type="entry name" value="GGDEF"/>
    <property type="match status" value="1"/>
</dbReference>